<comment type="similarity">
    <text evidence="2">Belongs to the amino acid-polyamine-organocation (APC) superfamily.</text>
</comment>
<evidence type="ECO:0000256" key="13">
    <source>
        <dbReference type="ARBA" id="ARBA00052179"/>
    </source>
</evidence>
<dbReference type="Proteomes" id="UP000235965">
    <property type="component" value="Unassembled WGS sequence"/>
</dbReference>
<evidence type="ECO:0000256" key="10">
    <source>
        <dbReference type="ARBA" id="ARBA00051323"/>
    </source>
</evidence>
<dbReference type="InParanoid" id="A0A2J7QMR0"/>
<evidence type="ECO:0000256" key="4">
    <source>
        <dbReference type="ARBA" id="ARBA00022475"/>
    </source>
</evidence>
<comment type="catalytic activity">
    <reaction evidence="18">
        <text>L-phenylalanine(out) + L-arginine(in) = L-phenylalanine(in) + L-arginine(out)</text>
        <dbReference type="Rhea" id="RHEA:71067"/>
        <dbReference type="ChEBI" id="CHEBI:32682"/>
        <dbReference type="ChEBI" id="CHEBI:58095"/>
    </reaction>
    <physiologicalReaction direction="left-to-right" evidence="18">
        <dbReference type="Rhea" id="RHEA:71068"/>
    </physiologicalReaction>
</comment>
<feature type="region of interest" description="Disordered" evidence="19">
    <location>
        <begin position="1"/>
        <end position="35"/>
    </location>
</feature>
<dbReference type="InterPro" id="IPR002293">
    <property type="entry name" value="AA/rel_permease1"/>
</dbReference>
<evidence type="ECO:0000256" key="20">
    <source>
        <dbReference type="SAM" id="Phobius"/>
    </source>
</evidence>
<sequence length="555" mass="61134">MVAATPSEFGLHNREVKLPGGSVEPFPGQSTESLPTRSTEMLNKVELKRELGLFSAVNLNVGCMIGSGIFISPSIALERAGSVGLCLVIWAVCGAISLMGALTFVELSSVVPRSGAEYSYFLEAFGSLHKFWGPLPSFVCAFINVCILNPTSTAVIILTFSEYVCHPFAHQMSGMTPESQDMVKKMIAIVGLGLMTVINFMSVKLYVRMQNIFSVCKLVVCGIVILTGVVLLCTGETENLSKGSEGSAASPENLALAFYGCLWSYGGWSTITVITEEVKKPEVNVLRSIVITLPLVTAVYLMMNVAYMTILTIPEMVTASAVAVVFGDRMLGVMNFIIPVGVAISTFGCALNNQFATARLCYVAGREGHMVEAFSYIHMRRLTPAPAVLLQGLLAFLFIISGDIKSLIDFCSFLVWIFYGFAMVALMVMRKTKKDASRHYKVRHSVSSELWAELIKWTDFKSCRSSVVLSRDLFICFQVPVFIPVLVILVALFLCLVPIITDPTPKYFLALLFIGLGMILYVPLVYHKFRPKWMNEFTYFIQVLLEVVPPENELE</sequence>
<dbReference type="Pfam" id="PF13520">
    <property type="entry name" value="AA_permease_2"/>
    <property type="match status" value="1"/>
</dbReference>
<comment type="subcellular location">
    <subcellularLocation>
        <location evidence="1">Apical cell membrane</location>
        <topology evidence="1">Multi-pass membrane protein</topology>
    </subcellularLocation>
</comment>
<comment type="catalytic activity">
    <reaction evidence="12">
        <text>L-histidine(out) + L-arginine(in) = L-histidine(in) + L-arginine(out)</text>
        <dbReference type="Rhea" id="RHEA:71063"/>
        <dbReference type="ChEBI" id="CHEBI:32682"/>
        <dbReference type="ChEBI" id="CHEBI:57595"/>
    </reaction>
    <physiologicalReaction direction="left-to-right" evidence="12">
        <dbReference type="Rhea" id="RHEA:71064"/>
    </physiologicalReaction>
</comment>
<dbReference type="EMBL" id="NEVH01013204">
    <property type="protein sequence ID" value="PNF29858.1"/>
    <property type="molecule type" value="Genomic_DNA"/>
</dbReference>
<accession>A0A2J7QMR0</accession>
<feature type="transmembrane region" description="Helical" evidence="20">
    <location>
        <begin position="83"/>
        <end position="105"/>
    </location>
</feature>
<gene>
    <name evidence="21" type="ORF">B7P43_G09553</name>
</gene>
<organism evidence="21 22">
    <name type="scientific">Cryptotermes secundus</name>
    <dbReference type="NCBI Taxonomy" id="105785"/>
    <lineage>
        <taxon>Eukaryota</taxon>
        <taxon>Metazoa</taxon>
        <taxon>Ecdysozoa</taxon>
        <taxon>Arthropoda</taxon>
        <taxon>Hexapoda</taxon>
        <taxon>Insecta</taxon>
        <taxon>Pterygota</taxon>
        <taxon>Neoptera</taxon>
        <taxon>Polyneoptera</taxon>
        <taxon>Dictyoptera</taxon>
        <taxon>Blattodea</taxon>
        <taxon>Blattoidea</taxon>
        <taxon>Termitoidae</taxon>
        <taxon>Kalotermitidae</taxon>
        <taxon>Cryptotermitinae</taxon>
        <taxon>Cryptotermes</taxon>
    </lineage>
</organism>
<evidence type="ECO:0000256" key="18">
    <source>
        <dbReference type="ARBA" id="ARBA00093193"/>
    </source>
</evidence>
<evidence type="ECO:0000256" key="7">
    <source>
        <dbReference type="ARBA" id="ARBA00022989"/>
    </source>
</evidence>
<feature type="transmembrane region" description="Helical" evidence="20">
    <location>
        <begin position="507"/>
        <end position="526"/>
    </location>
</feature>
<dbReference type="AlphaFoldDB" id="A0A2J7QMR0"/>
<evidence type="ECO:0000256" key="1">
    <source>
        <dbReference type="ARBA" id="ARBA00004424"/>
    </source>
</evidence>
<keyword evidence="6 20" id="KW-0812">Transmembrane</keyword>
<feature type="transmembrane region" description="Helical" evidence="20">
    <location>
        <begin position="186"/>
        <end position="206"/>
    </location>
</feature>
<dbReference type="GO" id="GO:0015179">
    <property type="term" value="F:L-amino acid transmembrane transporter activity"/>
    <property type="evidence" value="ECO:0007669"/>
    <property type="project" value="TreeGrafter"/>
</dbReference>
<evidence type="ECO:0000256" key="14">
    <source>
        <dbReference type="ARBA" id="ARBA00052732"/>
    </source>
</evidence>
<feature type="transmembrane region" description="Helical" evidence="20">
    <location>
        <begin position="473"/>
        <end position="501"/>
    </location>
</feature>
<comment type="catalytic activity">
    <reaction evidence="11">
        <text>L-cystine(out) + L-arginine(in) = L-cystine(in) + L-arginine(out)</text>
        <dbReference type="Rhea" id="RHEA:71075"/>
        <dbReference type="ChEBI" id="CHEBI:32682"/>
        <dbReference type="ChEBI" id="CHEBI:35491"/>
    </reaction>
    <physiologicalReaction direction="left-to-right" evidence="11">
        <dbReference type="Rhea" id="RHEA:71076"/>
    </physiologicalReaction>
</comment>
<dbReference type="OrthoDB" id="5982228at2759"/>
<evidence type="ECO:0000256" key="11">
    <source>
        <dbReference type="ARBA" id="ARBA00051814"/>
    </source>
</evidence>
<keyword evidence="4" id="KW-1003">Cell membrane</keyword>
<dbReference type="GO" id="GO:0016324">
    <property type="term" value="C:apical plasma membrane"/>
    <property type="evidence" value="ECO:0007669"/>
    <property type="project" value="UniProtKB-SubCell"/>
</dbReference>
<dbReference type="PANTHER" id="PTHR11785:SF514">
    <property type="entry name" value="B(0,+)-TYPE AMINO ACID TRANSPORTER 1-LIKE PROTEIN"/>
    <property type="match status" value="1"/>
</dbReference>
<dbReference type="STRING" id="105785.A0A2J7QMR0"/>
<name>A0A2J7QMR0_9NEOP</name>
<comment type="catalytic activity">
    <reaction evidence="14">
        <text>L-leucine(out) + L-arginine(in) = L-leucine(in) + L-arginine(out)</text>
        <dbReference type="Rhea" id="RHEA:71059"/>
        <dbReference type="ChEBI" id="CHEBI:32682"/>
        <dbReference type="ChEBI" id="CHEBI:57427"/>
    </reaction>
    <physiologicalReaction direction="left-to-right" evidence="14">
        <dbReference type="Rhea" id="RHEA:71060"/>
    </physiologicalReaction>
</comment>
<reference evidence="21 22" key="1">
    <citation type="submission" date="2017-12" db="EMBL/GenBank/DDBJ databases">
        <title>Hemimetabolous genomes reveal molecular basis of termite eusociality.</title>
        <authorList>
            <person name="Harrison M.C."/>
            <person name="Jongepier E."/>
            <person name="Robertson H.M."/>
            <person name="Arning N."/>
            <person name="Bitard-Feildel T."/>
            <person name="Chao H."/>
            <person name="Childers C.P."/>
            <person name="Dinh H."/>
            <person name="Doddapaneni H."/>
            <person name="Dugan S."/>
            <person name="Gowin J."/>
            <person name="Greiner C."/>
            <person name="Han Y."/>
            <person name="Hu H."/>
            <person name="Hughes D.S.T."/>
            <person name="Huylmans A.-K."/>
            <person name="Kemena C."/>
            <person name="Kremer L.P.M."/>
            <person name="Lee S.L."/>
            <person name="Lopez-Ezquerra A."/>
            <person name="Mallet L."/>
            <person name="Monroy-Kuhn J.M."/>
            <person name="Moser A."/>
            <person name="Murali S.C."/>
            <person name="Muzny D.M."/>
            <person name="Otani S."/>
            <person name="Piulachs M.-D."/>
            <person name="Poelchau M."/>
            <person name="Qu J."/>
            <person name="Schaub F."/>
            <person name="Wada-Katsumata A."/>
            <person name="Worley K.C."/>
            <person name="Xie Q."/>
            <person name="Ylla G."/>
            <person name="Poulsen M."/>
            <person name="Gibbs R.A."/>
            <person name="Schal C."/>
            <person name="Richards S."/>
            <person name="Belles X."/>
            <person name="Korb J."/>
            <person name="Bornberg-Bauer E."/>
        </authorList>
    </citation>
    <scope>NUCLEOTIDE SEQUENCE [LARGE SCALE GENOMIC DNA]</scope>
    <source>
        <tissue evidence="21">Whole body</tissue>
    </source>
</reference>
<feature type="transmembrane region" description="Helical" evidence="20">
    <location>
        <begin position="407"/>
        <end position="429"/>
    </location>
</feature>
<evidence type="ECO:0000256" key="19">
    <source>
        <dbReference type="SAM" id="MobiDB-lite"/>
    </source>
</evidence>
<dbReference type="Gene3D" id="1.20.1740.10">
    <property type="entry name" value="Amino acid/polyamine transporter I"/>
    <property type="match status" value="1"/>
</dbReference>
<evidence type="ECO:0000313" key="22">
    <source>
        <dbReference type="Proteomes" id="UP000235965"/>
    </source>
</evidence>
<evidence type="ECO:0000256" key="16">
    <source>
        <dbReference type="ARBA" id="ARBA00079910"/>
    </source>
</evidence>
<comment type="catalytic activity">
    <reaction evidence="13">
        <text>L-cysteine(out) + L-arginine(in) = L-cysteine(in) + L-arginine(out)</text>
        <dbReference type="Rhea" id="RHEA:71071"/>
        <dbReference type="ChEBI" id="CHEBI:32682"/>
        <dbReference type="ChEBI" id="CHEBI:35235"/>
    </reaction>
    <physiologicalReaction direction="left-to-right" evidence="13">
        <dbReference type="Rhea" id="RHEA:71072"/>
    </physiologicalReaction>
</comment>
<feature type="transmembrane region" description="Helical" evidence="20">
    <location>
        <begin position="382"/>
        <end position="401"/>
    </location>
</feature>
<keyword evidence="5" id="KW-0597">Phosphoprotein</keyword>
<evidence type="ECO:0000256" key="2">
    <source>
        <dbReference type="ARBA" id="ARBA00009523"/>
    </source>
</evidence>
<evidence type="ECO:0000256" key="17">
    <source>
        <dbReference type="ARBA" id="ARBA00083296"/>
    </source>
</evidence>
<evidence type="ECO:0000256" key="9">
    <source>
        <dbReference type="ARBA" id="ARBA00023157"/>
    </source>
</evidence>
<evidence type="ECO:0000256" key="15">
    <source>
        <dbReference type="ARBA" id="ARBA00074336"/>
    </source>
</evidence>
<evidence type="ECO:0000256" key="6">
    <source>
        <dbReference type="ARBA" id="ARBA00022692"/>
    </source>
</evidence>
<evidence type="ECO:0000256" key="12">
    <source>
        <dbReference type="ARBA" id="ARBA00051835"/>
    </source>
</evidence>
<protein>
    <recommendedName>
        <fullName evidence="15">b(0,+)-type amino acid transporter 1</fullName>
    </recommendedName>
    <alternativeName>
        <fullName evidence="16">Glycoprotein-associated amino acid transporter b0,+AT1</fullName>
    </alternativeName>
    <alternativeName>
        <fullName evidence="17">Solute carrier family 7 member 9</fullName>
    </alternativeName>
</protein>
<comment type="catalytic activity">
    <reaction evidence="10">
        <text>L-lysine(out) + L-arginine(in) = L-lysine(in) + L-arginine(out)</text>
        <dbReference type="Rhea" id="RHEA:70827"/>
        <dbReference type="ChEBI" id="CHEBI:32551"/>
        <dbReference type="ChEBI" id="CHEBI:32682"/>
    </reaction>
    <physiologicalReaction direction="left-to-right" evidence="10">
        <dbReference type="Rhea" id="RHEA:70828"/>
    </physiologicalReaction>
</comment>
<keyword evidence="8 20" id="KW-0472">Membrane</keyword>
<evidence type="ECO:0000256" key="3">
    <source>
        <dbReference type="ARBA" id="ARBA00022448"/>
    </source>
</evidence>
<evidence type="ECO:0000256" key="8">
    <source>
        <dbReference type="ARBA" id="ARBA00023136"/>
    </source>
</evidence>
<keyword evidence="3" id="KW-0813">Transport</keyword>
<feature type="transmembrane region" description="Helical" evidence="20">
    <location>
        <begin position="51"/>
        <end position="71"/>
    </location>
</feature>
<proteinExistence type="inferred from homology"/>
<evidence type="ECO:0000313" key="21">
    <source>
        <dbReference type="EMBL" id="PNF29858.1"/>
    </source>
</evidence>
<evidence type="ECO:0000256" key="5">
    <source>
        <dbReference type="ARBA" id="ARBA00022553"/>
    </source>
</evidence>
<keyword evidence="7 20" id="KW-1133">Transmembrane helix</keyword>
<feature type="transmembrane region" description="Helical" evidence="20">
    <location>
        <begin position="330"/>
        <end position="351"/>
    </location>
</feature>
<comment type="caution">
    <text evidence="21">The sequence shown here is derived from an EMBL/GenBank/DDBJ whole genome shotgun (WGS) entry which is preliminary data.</text>
</comment>
<keyword evidence="9" id="KW-1015">Disulfide bond</keyword>
<dbReference type="FunFam" id="1.20.1740.10:FF:000015">
    <property type="entry name" value="B(0,+)-type amino acid transporter 1"/>
    <property type="match status" value="1"/>
</dbReference>
<feature type="transmembrane region" description="Helical" evidence="20">
    <location>
        <begin position="212"/>
        <end position="233"/>
    </location>
</feature>
<dbReference type="PANTHER" id="PTHR11785">
    <property type="entry name" value="AMINO ACID TRANSPORTER"/>
    <property type="match status" value="1"/>
</dbReference>
<keyword evidence="22" id="KW-1185">Reference proteome</keyword>
<feature type="transmembrane region" description="Helical" evidence="20">
    <location>
        <begin position="135"/>
        <end position="165"/>
    </location>
</feature>
<dbReference type="InterPro" id="IPR050598">
    <property type="entry name" value="AminoAcid_Transporter"/>
</dbReference>
<feature type="transmembrane region" description="Helical" evidence="20">
    <location>
        <begin position="289"/>
        <end position="310"/>
    </location>
</feature>